<dbReference type="Proteomes" id="UP001054902">
    <property type="component" value="Unassembled WGS sequence"/>
</dbReference>
<dbReference type="AlphaFoldDB" id="A0AAD3CES2"/>
<feature type="coiled-coil region" evidence="1">
    <location>
        <begin position="50"/>
        <end position="77"/>
    </location>
</feature>
<accession>A0AAD3CES2</accession>
<keyword evidence="1" id="KW-0175">Coiled coil</keyword>
<evidence type="ECO:0000256" key="1">
    <source>
        <dbReference type="SAM" id="Coils"/>
    </source>
</evidence>
<reference evidence="3 4" key="1">
    <citation type="journal article" date="2021" name="Sci. Rep.">
        <title>The genome of the diatom Chaetoceros tenuissimus carries an ancient integrated fragment of an extant virus.</title>
        <authorList>
            <person name="Hongo Y."/>
            <person name="Kimura K."/>
            <person name="Takaki Y."/>
            <person name="Yoshida Y."/>
            <person name="Baba S."/>
            <person name="Kobayashi G."/>
            <person name="Nagasaki K."/>
            <person name="Hano T."/>
            <person name="Tomaru Y."/>
        </authorList>
    </citation>
    <scope>NUCLEOTIDE SEQUENCE [LARGE SCALE GENOMIC DNA]</scope>
    <source>
        <strain evidence="3 4">NIES-3715</strain>
    </source>
</reference>
<gene>
    <name evidence="3" type="ORF">CTEN210_01256</name>
</gene>
<feature type="region of interest" description="Disordered" evidence="2">
    <location>
        <begin position="133"/>
        <end position="177"/>
    </location>
</feature>
<comment type="caution">
    <text evidence="3">The sequence shown here is derived from an EMBL/GenBank/DDBJ whole genome shotgun (WGS) entry which is preliminary data.</text>
</comment>
<keyword evidence="4" id="KW-1185">Reference proteome</keyword>
<sequence length="286" mass="32856">MFPNHSSKTLLLVCSCNASKISNELEQLKDASKRELKSSYDETDELKIQSNNNEQRILMLQKEMKLLKKELEKSKDREWSLRKRNSKLISKLDDSQKKKEPAYMRAIFHKTGRSASLSVMNLAKFDAAFARSNSSSSKGEQDGVNNQPSKSFTQTCTSDSPEAETKSNASSSNSTVQSSTENFFQYRRFSGLRKRRKNSEDSFFQDVSGRSSISRRLSNEDEECINDHPPLEVQMKEIESKVDEIEELKLKMKSRDLIISCMEETLQTDIRNMQDILTDFESKVQL</sequence>
<protein>
    <submittedName>
        <fullName evidence="3">Uncharacterized protein</fullName>
    </submittedName>
</protein>
<organism evidence="3 4">
    <name type="scientific">Chaetoceros tenuissimus</name>
    <dbReference type="NCBI Taxonomy" id="426638"/>
    <lineage>
        <taxon>Eukaryota</taxon>
        <taxon>Sar</taxon>
        <taxon>Stramenopiles</taxon>
        <taxon>Ochrophyta</taxon>
        <taxon>Bacillariophyta</taxon>
        <taxon>Coscinodiscophyceae</taxon>
        <taxon>Chaetocerotophycidae</taxon>
        <taxon>Chaetocerotales</taxon>
        <taxon>Chaetocerotaceae</taxon>
        <taxon>Chaetoceros</taxon>
    </lineage>
</organism>
<evidence type="ECO:0000313" key="3">
    <source>
        <dbReference type="EMBL" id="GFH44782.1"/>
    </source>
</evidence>
<name>A0AAD3CES2_9STRA</name>
<proteinExistence type="predicted"/>
<feature type="compositionally biased region" description="Polar residues" evidence="2">
    <location>
        <begin position="133"/>
        <end position="160"/>
    </location>
</feature>
<evidence type="ECO:0000313" key="4">
    <source>
        <dbReference type="Proteomes" id="UP001054902"/>
    </source>
</evidence>
<dbReference type="EMBL" id="BLLK01000020">
    <property type="protein sequence ID" value="GFH44782.1"/>
    <property type="molecule type" value="Genomic_DNA"/>
</dbReference>
<evidence type="ECO:0000256" key="2">
    <source>
        <dbReference type="SAM" id="MobiDB-lite"/>
    </source>
</evidence>
<feature type="compositionally biased region" description="Low complexity" evidence="2">
    <location>
        <begin position="166"/>
        <end position="177"/>
    </location>
</feature>